<dbReference type="EMBL" id="LVVK01000013">
    <property type="protein sequence ID" value="OPB42723.1"/>
    <property type="molecule type" value="Genomic_DNA"/>
</dbReference>
<feature type="transmembrane region" description="Helical" evidence="6">
    <location>
        <begin position="349"/>
        <end position="367"/>
    </location>
</feature>
<dbReference type="InterPro" id="IPR036259">
    <property type="entry name" value="MFS_trans_sf"/>
</dbReference>
<feature type="transmembrane region" description="Helical" evidence="6">
    <location>
        <begin position="177"/>
        <end position="197"/>
    </location>
</feature>
<dbReference type="InterPro" id="IPR020846">
    <property type="entry name" value="MFS_dom"/>
</dbReference>
<feature type="transmembrane region" description="Helical" evidence="6">
    <location>
        <begin position="209"/>
        <end position="232"/>
    </location>
</feature>
<feature type="transmembrane region" description="Helical" evidence="6">
    <location>
        <begin position="86"/>
        <end position="104"/>
    </location>
</feature>
<feature type="transmembrane region" description="Helical" evidence="6">
    <location>
        <begin position="318"/>
        <end position="337"/>
    </location>
</feature>
<dbReference type="PROSITE" id="PS50850">
    <property type="entry name" value="MFS"/>
    <property type="match status" value="1"/>
</dbReference>
<accession>A0A1T3CNR5</accession>
<feature type="transmembrane region" description="Helical" evidence="6">
    <location>
        <begin position="46"/>
        <end position="63"/>
    </location>
</feature>
<evidence type="ECO:0000256" key="2">
    <source>
        <dbReference type="ARBA" id="ARBA00022448"/>
    </source>
</evidence>
<organism evidence="8 9">
    <name type="scientific">Trichoderma guizhouense</name>
    <dbReference type="NCBI Taxonomy" id="1491466"/>
    <lineage>
        <taxon>Eukaryota</taxon>
        <taxon>Fungi</taxon>
        <taxon>Dikarya</taxon>
        <taxon>Ascomycota</taxon>
        <taxon>Pezizomycotina</taxon>
        <taxon>Sordariomycetes</taxon>
        <taxon>Hypocreomycetidae</taxon>
        <taxon>Hypocreales</taxon>
        <taxon>Hypocreaceae</taxon>
        <taxon>Trichoderma</taxon>
    </lineage>
</organism>
<dbReference type="Pfam" id="PF07690">
    <property type="entry name" value="MFS_1"/>
    <property type="match status" value="1"/>
</dbReference>
<dbReference type="GO" id="GO:0022857">
    <property type="term" value="F:transmembrane transporter activity"/>
    <property type="evidence" value="ECO:0007669"/>
    <property type="project" value="InterPro"/>
</dbReference>
<protein>
    <submittedName>
        <fullName evidence="8">Major Facilitator Superfamily protein</fullName>
    </submittedName>
</protein>
<keyword evidence="9" id="KW-1185">Reference proteome</keyword>
<gene>
    <name evidence="8" type="ORF">A0O28_0038440</name>
</gene>
<keyword evidence="5 6" id="KW-0472">Membrane</keyword>
<dbReference type="Gene3D" id="1.20.1250.20">
    <property type="entry name" value="MFS general substrate transporter like domains"/>
    <property type="match status" value="2"/>
</dbReference>
<sequence length="502" mass="56599">MDFGEKPIEEQRDDVETVSFANERDEYEHLLTKFDTKRQKELLRKIDWRLLPVLTVFYLISFMDRSNIGNARLQGLEADLHLTPSQFNWCLTIFFFPYGLFEVPSNLGLKFTKPSIWLPGIMAIWGVALMCMGWTQSYSGLLAGRFFLGVAEAGLFPGVTYLCTTWYLRYEQHFRVALFYTAASLAGSFSGLLAYGIGFMHGIRGYSGWRWIFILEGLLSIIIALASIPFICDTPDDVKWLTDEEKRFIKLRLQFDGHESGYKEPEFKMKYLKQAFGDIKVYLGCIMFFTISTGTYSLSYSLPTTINLLGYTAANAQLLTIPIYTFACIMCVLNAIVADKIQKRFQSIVIPYLVGLSGLIICLVISPREKPGVIYFANFLVASGLFPTIPGIVCWISNNLAGQWKRSIGMALEFTLGNMIGGVVGSNIFLSREAPEFRTAYLVLASFFSGGIVTAIAQLCLLLWANRADECLIESIPAGDREQLDEELKDDGDKSPFFKYTL</sequence>
<dbReference type="AlphaFoldDB" id="A0A1T3CNR5"/>
<feature type="transmembrane region" description="Helical" evidence="6">
    <location>
        <begin position="441"/>
        <end position="465"/>
    </location>
</feature>
<feature type="transmembrane region" description="Helical" evidence="6">
    <location>
        <begin position="279"/>
        <end position="298"/>
    </location>
</feature>
<dbReference type="OrthoDB" id="2962993at2759"/>
<dbReference type="SUPFAM" id="SSF103473">
    <property type="entry name" value="MFS general substrate transporter"/>
    <property type="match status" value="1"/>
</dbReference>
<dbReference type="FunFam" id="1.20.1250.20:FF:000013">
    <property type="entry name" value="MFS general substrate transporter"/>
    <property type="match status" value="1"/>
</dbReference>
<feature type="transmembrane region" description="Helical" evidence="6">
    <location>
        <begin position="408"/>
        <end position="429"/>
    </location>
</feature>
<dbReference type="InterPro" id="IPR011701">
    <property type="entry name" value="MFS"/>
</dbReference>
<evidence type="ECO:0000259" key="7">
    <source>
        <dbReference type="PROSITE" id="PS50850"/>
    </source>
</evidence>
<dbReference type="PANTHER" id="PTHR43791">
    <property type="entry name" value="PERMEASE-RELATED"/>
    <property type="match status" value="1"/>
</dbReference>
<proteinExistence type="predicted"/>
<keyword evidence="3 6" id="KW-0812">Transmembrane</keyword>
<evidence type="ECO:0000256" key="1">
    <source>
        <dbReference type="ARBA" id="ARBA00004141"/>
    </source>
</evidence>
<evidence type="ECO:0000256" key="5">
    <source>
        <dbReference type="ARBA" id="ARBA00023136"/>
    </source>
</evidence>
<name>A0A1T3CNR5_9HYPO</name>
<dbReference type="GO" id="GO:0016020">
    <property type="term" value="C:membrane"/>
    <property type="evidence" value="ECO:0007669"/>
    <property type="project" value="UniProtKB-SubCell"/>
</dbReference>
<feature type="transmembrane region" description="Helical" evidence="6">
    <location>
        <begin position="147"/>
        <end position="168"/>
    </location>
</feature>
<keyword evidence="2" id="KW-0813">Transport</keyword>
<dbReference type="FunFam" id="1.20.1250.20:FF:000034">
    <property type="entry name" value="MFS general substrate transporter"/>
    <property type="match status" value="1"/>
</dbReference>
<feature type="domain" description="Major facilitator superfamily (MFS) profile" evidence="7">
    <location>
        <begin position="50"/>
        <end position="469"/>
    </location>
</feature>
<reference evidence="8 9" key="1">
    <citation type="submission" date="2016-04" db="EMBL/GenBank/DDBJ databases">
        <title>Multiple horizontal gene transfer events from other fungi enriched the ability of the initially mycotrophic fungus Trichoderma (Ascomycota) to feed on dead plant biomass.</title>
        <authorList>
            <person name="Atanasova L."/>
            <person name="Chenthamara K."/>
            <person name="Zhang J."/>
            <person name="Grujic M."/>
            <person name="Henrissat B."/>
            <person name="Kuo A."/>
            <person name="Aertz A."/>
            <person name="Salamov A."/>
            <person name="Lipzen A."/>
            <person name="Labutti K."/>
            <person name="Barry K."/>
            <person name="Miao Y."/>
            <person name="Rahimi M.J."/>
            <person name="Shen Q."/>
            <person name="Grigoriev I.V."/>
            <person name="Kubicek C.P."/>
            <person name="Druzhinina I.S."/>
        </authorList>
    </citation>
    <scope>NUCLEOTIDE SEQUENCE [LARGE SCALE GENOMIC DNA]</scope>
    <source>
        <strain evidence="8 9">NJAU 4742</strain>
    </source>
</reference>
<dbReference type="PANTHER" id="PTHR43791:SF18">
    <property type="entry name" value="NICOTINIC ACID TRANSPORTER TNA1, PUTATIVE (AFU_ORTHOLOGUE AFUA_3G03820)-RELATED"/>
    <property type="match status" value="1"/>
</dbReference>
<feature type="transmembrane region" description="Helical" evidence="6">
    <location>
        <begin position="116"/>
        <end position="135"/>
    </location>
</feature>
<evidence type="ECO:0000313" key="8">
    <source>
        <dbReference type="EMBL" id="OPB42723.1"/>
    </source>
</evidence>
<evidence type="ECO:0000256" key="3">
    <source>
        <dbReference type="ARBA" id="ARBA00022692"/>
    </source>
</evidence>
<comment type="subcellular location">
    <subcellularLocation>
        <location evidence="1">Membrane</location>
        <topology evidence="1">Multi-pass membrane protein</topology>
    </subcellularLocation>
</comment>
<dbReference type="Proteomes" id="UP000191004">
    <property type="component" value="Unassembled WGS sequence"/>
</dbReference>
<feature type="transmembrane region" description="Helical" evidence="6">
    <location>
        <begin position="373"/>
        <end position="396"/>
    </location>
</feature>
<evidence type="ECO:0000313" key="9">
    <source>
        <dbReference type="Proteomes" id="UP000191004"/>
    </source>
</evidence>
<comment type="caution">
    <text evidence="8">The sequence shown here is derived from an EMBL/GenBank/DDBJ whole genome shotgun (WGS) entry which is preliminary data.</text>
</comment>
<keyword evidence="4 6" id="KW-1133">Transmembrane helix</keyword>
<evidence type="ECO:0000256" key="6">
    <source>
        <dbReference type="SAM" id="Phobius"/>
    </source>
</evidence>
<evidence type="ECO:0000256" key="4">
    <source>
        <dbReference type="ARBA" id="ARBA00022989"/>
    </source>
</evidence>